<name>A0A6J2WGG4_CHACN</name>
<dbReference type="FunFam" id="2.10.25.10:FF:000188">
    <property type="entry name" value="Laminin subunit gamma 2"/>
    <property type="match status" value="3"/>
</dbReference>
<keyword evidence="3" id="KW-0732">Signal</keyword>
<keyword evidence="10" id="KW-1133">Transmembrane helix</keyword>
<evidence type="ECO:0000256" key="7">
    <source>
        <dbReference type="ARBA" id="ARBA00023292"/>
    </source>
</evidence>
<comment type="caution">
    <text evidence="8">Lacks conserved residue(s) required for the propagation of feature annotation.</text>
</comment>
<keyword evidence="10" id="KW-0472">Membrane</keyword>
<dbReference type="SMART" id="SM00181">
    <property type="entry name" value="EGF"/>
    <property type="match status" value="5"/>
</dbReference>
<dbReference type="InterPro" id="IPR000742">
    <property type="entry name" value="EGF"/>
</dbReference>
<evidence type="ECO:0000256" key="10">
    <source>
        <dbReference type="SAM" id="Phobius"/>
    </source>
</evidence>
<feature type="domain" description="Laminin EGF-like" evidence="11">
    <location>
        <begin position="112"/>
        <end position="158"/>
    </location>
</feature>
<dbReference type="RefSeq" id="XP_030643369.1">
    <property type="nucleotide sequence ID" value="XM_030787509.1"/>
</dbReference>
<accession>A0A6J2WGG4</accession>
<dbReference type="Proteomes" id="UP000504632">
    <property type="component" value="Chromosome 10"/>
</dbReference>
<protein>
    <submittedName>
        <fullName evidence="13">Multiple epidermal growth factor-like domains protein 9</fullName>
    </submittedName>
</protein>
<dbReference type="CDD" id="cd00055">
    <property type="entry name" value="EGF_Lam"/>
    <property type="match status" value="4"/>
</dbReference>
<feature type="transmembrane region" description="Helical" evidence="10">
    <location>
        <begin position="376"/>
        <end position="397"/>
    </location>
</feature>
<dbReference type="Gene3D" id="2.10.25.10">
    <property type="entry name" value="Laminin"/>
    <property type="match status" value="5"/>
</dbReference>
<dbReference type="FunFam" id="2.10.25.10:FF:000743">
    <property type="entry name" value="Si:dkey-220k22.1"/>
    <property type="match status" value="1"/>
</dbReference>
<keyword evidence="5 8" id="KW-1015">Disulfide bond</keyword>
<evidence type="ECO:0000256" key="9">
    <source>
        <dbReference type="SAM" id="MobiDB-lite"/>
    </source>
</evidence>
<dbReference type="PANTHER" id="PTHR10574:SF406">
    <property type="entry name" value="LAMININ SUBUNIT ALPHA 5"/>
    <property type="match status" value="1"/>
</dbReference>
<evidence type="ECO:0000256" key="1">
    <source>
        <dbReference type="ARBA" id="ARBA00004613"/>
    </source>
</evidence>
<evidence type="ECO:0000256" key="4">
    <source>
        <dbReference type="ARBA" id="ARBA00022737"/>
    </source>
</evidence>
<sequence length="463" mass="49520">MVPTVKQTETTKQTTETGFNTTVKPVYTSTPSQNDVEKPYTSSSYNTTSWTSVPPVLSTDKRCNCSVEGTVNPDECDADSGQCVCVSGYTGLLCDVCDEGYFTNGTMGCQPCACDSFGAVGPRCDSSGVCVCKAGVYGDKCDDCHPGFFHFSNTGCQPCQCNNHTHYCHPQSGVCVNCQNNTRGPSCEECKYNFYRTPGRPLTDACTPCPCSTVTSTGSCSLDASGLPICDQCNPEYKGPNCEQCRDGFYNADSICLPCNCSGNADPRTSPRLCHPETGHCLRCINNTTGLHCERCTDGFTGDALKRSCKPIVRVLPSPLSTTMSSSINASTTLHPLNTPTATSTTQSLLTSLGGPSNNNSTTATITEVSWTQFNVIILAVIIVVVVALMGVAGGVYSYREYQNRKINAPFWTIELKEDNISFSSYHDSIPNADVSGLLEDEPSEVAANGQLALTSSANMYKA</sequence>
<dbReference type="Pfam" id="PF00053">
    <property type="entry name" value="EGF_laminin"/>
    <property type="match status" value="4"/>
</dbReference>
<keyword evidence="12" id="KW-1185">Reference proteome</keyword>
<dbReference type="SMART" id="SM00180">
    <property type="entry name" value="EGF_Lam"/>
    <property type="match status" value="5"/>
</dbReference>
<keyword evidence="2" id="KW-0964">Secreted</keyword>
<evidence type="ECO:0000259" key="11">
    <source>
        <dbReference type="PROSITE" id="PS50027"/>
    </source>
</evidence>
<dbReference type="InterPro" id="IPR002049">
    <property type="entry name" value="LE_dom"/>
</dbReference>
<reference evidence="13" key="1">
    <citation type="submission" date="2025-08" db="UniProtKB">
        <authorList>
            <consortium name="RefSeq"/>
        </authorList>
    </citation>
    <scope>IDENTIFICATION</scope>
</reference>
<dbReference type="SUPFAM" id="SSF57196">
    <property type="entry name" value="EGF/Laminin"/>
    <property type="match status" value="5"/>
</dbReference>
<evidence type="ECO:0000256" key="8">
    <source>
        <dbReference type="PROSITE-ProRule" id="PRU00460"/>
    </source>
</evidence>
<dbReference type="GeneID" id="115823459"/>
<dbReference type="InterPro" id="IPR050440">
    <property type="entry name" value="Laminin/Netrin_ECM"/>
</dbReference>
<dbReference type="GO" id="GO:0005604">
    <property type="term" value="C:basement membrane"/>
    <property type="evidence" value="ECO:0007669"/>
    <property type="project" value="UniProtKB-ARBA"/>
</dbReference>
<dbReference type="PRINTS" id="PR00011">
    <property type="entry name" value="EGFLAMININ"/>
</dbReference>
<feature type="disulfide bond" evidence="8">
    <location>
        <begin position="284"/>
        <end position="293"/>
    </location>
</feature>
<dbReference type="AlphaFoldDB" id="A0A6J2WGG4"/>
<dbReference type="PROSITE" id="PS01248">
    <property type="entry name" value="EGF_LAM_1"/>
    <property type="match status" value="2"/>
</dbReference>
<dbReference type="InParanoid" id="A0A6J2WGG4"/>
<feature type="region of interest" description="Disordered" evidence="9">
    <location>
        <begin position="22"/>
        <end position="44"/>
    </location>
</feature>
<feature type="domain" description="Laminin EGF-like" evidence="11">
    <location>
        <begin position="259"/>
        <end position="311"/>
    </location>
</feature>
<evidence type="ECO:0000313" key="12">
    <source>
        <dbReference type="Proteomes" id="UP000504632"/>
    </source>
</evidence>
<dbReference type="InterPro" id="IPR056863">
    <property type="entry name" value="LMN_ATRN_NET-like_EGF"/>
</dbReference>
<dbReference type="PROSITE" id="PS50027">
    <property type="entry name" value="EGF_LAM_2"/>
    <property type="match status" value="4"/>
</dbReference>
<proteinExistence type="predicted"/>
<feature type="disulfide bond" evidence="8">
    <location>
        <begin position="112"/>
        <end position="124"/>
    </location>
</feature>
<evidence type="ECO:0000256" key="6">
    <source>
        <dbReference type="ARBA" id="ARBA00023180"/>
    </source>
</evidence>
<evidence type="ECO:0000256" key="3">
    <source>
        <dbReference type="ARBA" id="ARBA00022729"/>
    </source>
</evidence>
<evidence type="ECO:0000313" key="13">
    <source>
        <dbReference type="RefSeq" id="XP_030643369.1"/>
    </source>
</evidence>
<dbReference type="FunCoup" id="A0A6J2WGG4">
    <property type="interactions" value="213"/>
</dbReference>
<comment type="subcellular location">
    <subcellularLocation>
        <location evidence="1">Secreted</location>
    </subcellularLocation>
</comment>
<feature type="domain" description="Laminin EGF-like" evidence="11">
    <location>
        <begin position="63"/>
        <end position="111"/>
    </location>
</feature>
<dbReference type="GO" id="GO:0009888">
    <property type="term" value="P:tissue development"/>
    <property type="evidence" value="ECO:0007669"/>
    <property type="project" value="TreeGrafter"/>
</dbReference>
<dbReference type="Pfam" id="PF24973">
    <property type="entry name" value="EGF_LMN_ATRN"/>
    <property type="match status" value="1"/>
</dbReference>
<organism evidence="12 13">
    <name type="scientific">Chanos chanos</name>
    <name type="common">Milkfish</name>
    <name type="synonym">Mugil chanos</name>
    <dbReference type="NCBI Taxonomy" id="29144"/>
    <lineage>
        <taxon>Eukaryota</taxon>
        <taxon>Metazoa</taxon>
        <taxon>Chordata</taxon>
        <taxon>Craniata</taxon>
        <taxon>Vertebrata</taxon>
        <taxon>Euteleostomi</taxon>
        <taxon>Actinopterygii</taxon>
        <taxon>Neopterygii</taxon>
        <taxon>Teleostei</taxon>
        <taxon>Ostariophysi</taxon>
        <taxon>Gonorynchiformes</taxon>
        <taxon>Chanidae</taxon>
        <taxon>Chanos</taxon>
    </lineage>
</organism>
<keyword evidence="6" id="KW-0325">Glycoprotein</keyword>
<evidence type="ECO:0000256" key="2">
    <source>
        <dbReference type="ARBA" id="ARBA00022525"/>
    </source>
</evidence>
<keyword evidence="10" id="KW-0812">Transmembrane</keyword>
<evidence type="ECO:0000256" key="5">
    <source>
        <dbReference type="ARBA" id="ARBA00023157"/>
    </source>
</evidence>
<keyword evidence="7 8" id="KW-0424">Laminin EGF-like domain</keyword>
<dbReference type="GO" id="GO:0005576">
    <property type="term" value="C:extracellular region"/>
    <property type="evidence" value="ECO:0007669"/>
    <property type="project" value="UniProtKB-SubCell"/>
</dbReference>
<dbReference type="GO" id="GO:0009887">
    <property type="term" value="P:animal organ morphogenesis"/>
    <property type="evidence" value="ECO:0007669"/>
    <property type="project" value="TreeGrafter"/>
</dbReference>
<dbReference type="PANTHER" id="PTHR10574">
    <property type="entry name" value="NETRIN/LAMININ-RELATED"/>
    <property type="match status" value="1"/>
</dbReference>
<keyword evidence="4" id="KW-0677">Repeat</keyword>
<feature type="domain" description="Laminin EGF-like" evidence="11">
    <location>
        <begin position="159"/>
        <end position="208"/>
    </location>
</feature>
<dbReference type="FunFam" id="2.10.25.10:FF:000094">
    <property type="entry name" value="Laminin subunit alpha-2"/>
    <property type="match status" value="1"/>
</dbReference>
<feature type="disulfide bond" evidence="8">
    <location>
        <begin position="178"/>
        <end position="187"/>
    </location>
</feature>
<dbReference type="OrthoDB" id="19138at2759"/>
<feature type="disulfide bond" evidence="8">
    <location>
        <begin position="132"/>
        <end position="141"/>
    </location>
</feature>
<gene>
    <name evidence="13" type="primary">LOC115823459</name>
</gene>
<feature type="disulfide bond" evidence="8">
    <location>
        <begin position="85"/>
        <end position="94"/>
    </location>
</feature>